<evidence type="ECO:0008006" key="7">
    <source>
        <dbReference type="Google" id="ProtNLM"/>
    </source>
</evidence>
<gene>
    <name evidence="5" type="ORF">L228DRAFT_249485</name>
</gene>
<feature type="compositionally biased region" description="Polar residues" evidence="2">
    <location>
        <begin position="218"/>
        <end position="231"/>
    </location>
</feature>
<keyword evidence="6" id="KW-1185">Reference proteome</keyword>
<dbReference type="InterPro" id="IPR045154">
    <property type="entry name" value="PCF11-like"/>
</dbReference>
<feature type="domain" description="VHS" evidence="3">
    <location>
        <begin position="48"/>
        <end position="126"/>
    </location>
</feature>
<dbReference type="InterPro" id="IPR002014">
    <property type="entry name" value="VHS_dom"/>
</dbReference>
<dbReference type="STRING" id="1328760.A0A165F8E2"/>
<dbReference type="GO" id="GO:0003729">
    <property type="term" value="F:mRNA binding"/>
    <property type="evidence" value="ECO:0007669"/>
    <property type="project" value="InterPro"/>
</dbReference>
<dbReference type="GO" id="GO:0000993">
    <property type="term" value="F:RNA polymerase II complex binding"/>
    <property type="evidence" value="ECO:0007669"/>
    <property type="project" value="InterPro"/>
</dbReference>
<comment type="subunit">
    <text evidence="1">Component of the ESCRT-0 complex composed of HSE1 and VPS27.</text>
</comment>
<dbReference type="OrthoDB" id="2129491at2759"/>
<feature type="region of interest" description="Disordered" evidence="2">
    <location>
        <begin position="648"/>
        <end position="672"/>
    </location>
</feature>
<feature type="domain" description="CID" evidence="4">
    <location>
        <begin position="6"/>
        <end position="144"/>
    </location>
</feature>
<proteinExistence type="predicted"/>
<dbReference type="SUPFAM" id="SSF48464">
    <property type="entry name" value="ENTH/VHS domain"/>
    <property type="match status" value="1"/>
</dbReference>
<dbReference type="GO" id="GO:0007034">
    <property type="term" value="P:vacuolar transport"/>
    <property type="evidence" value="ECO:0007669"/>
    <property type="project" value="UniProtKB-ARBA"/>
</dbReference>
<dbReference type="GO" id="GO:0016192">
    <property type="term" value="P:vesicle-mediated transport"/>
    <property type="evidence" value="ECO:0007669"/>
    <property type="project" value="UniProtKB-ARBA"/>
</dbReference>
<dbReference type="InterPro" id="IPR021605">
    <property type="entry name" value="Pcf11_Clp1-ID"/>
</dbReference>
<dbReference type="FunCoup" id="A0A165F8E2">
    <property type="interactions" value="480"/>
</dbReference>
<dbReference type="GO" id="GO:0005737">
    <property type="term" value="C:cytoplasm"/>
    <property type="evidence" value="ECO:0007669"/>
    <property type="project" value="TreeGrafter"/>
</dbReference>
<feature type="compositionally biased region" description="Low complexity" evidence="2">
    <location>
        <begin position="567"/>
        <end position="583"/>
    </location>
</feature>
<dbReference type="GO" id="GO:0006369">
    <property type="term" value="P:termination of RNA polymerase II transcription"/>
    <property type="evidence" value="ECO:0007669"/>
    <property type="project" value="InterPro"/>
</dbReference>
<dbReference type="InParanoid" id="A0A165F8E2"/>
<evidence type="ECO:0000259" key="4">
    <source>
        <dbReference type="PROSITE" id="PS51391"/>
    </source>
</evidence>
<feature type="compositionally biased region" description="Low complexity" evidence="2">
    <location>
        <begin position="203"/>
        <end position="217"/>
    </location>
</feature>
<dbReference type="InterPro" id="IPR047415">
    <property type="entry name" value="Pcf11_CID"/>
</dbReference>
<name>A0A165F8E2_XYLHT</name>
<evidence type="ECO:0000256" key="2">
    <source>
        <dbReference type="SAM" id="MobiDB-lite"/>
    </source>
</evidence>
<protein>
    <recommendedName>
        <fullName evidence="7">CID domain-containing protein</fullName>
    </recommendedName>
</protein>
<dbReference type="GeneID" id="28898238"/>
<dbReference type="EMBL" id="KV407462">
    <property type="protein sequence ID" value="KZF20696.1"/>
    <property type="molecule type" value="Genomic_DNA"/>
</dbReference>
<dbReference type="Gene3D" id="1.25.40.90">
    <property type="match status" value="1"/>
</dbReference>
<dbReference type="FunFam" id="1.25.40.90:FF:000016">
    <property type="entry name" value="mRNA cleavage factor complex component Pcf11"/>
    <property type="match status" value="1"/>
</dbReference>
<feature type="compositionally biased region" description="Low complexity" evidence="2">
    <location>
        <begin position="241"/>
        <end position="256"/>
    </location>
</feature>
<dbReference type="PROSITE" id="PS51391">
    <property type="entry name" value="CID"/>
    <property type="match status" value="1"/>
</dbReference>
<dbReference type="PANTHER" id="PTHR15921:SF3">
    <property type="entry name" value="PRE-MRNA CLEAVAGE COMPLEX 2 PROTEIN PCF11"/>
    <property type="match status" value="1"/>
</dbReference>
<dbReference type="InterPro" id="IPR006569">
    <property type="entry name" value="CID_dom"/>
</dbReference>
<evidence type="ECO:0000259" key="3">
    <source>
        <dbReference type="PROSITE" id="PS50179"/>
    </source>
</evidence>
<dbReference type="GO" id="GO:0031124">
    <property type="term" value="P:mRNA 3'-end processing"/>
    <property type="evidence" value="ECO:0007669"/>
    <property type="project" value="InterPro"/>
</dbReference>
<sequence length="688" mass="75179">MSSGLASDEVAEDYKNSLEDLTLNSRYEISNLTVIAKENTEHAMAISRVLENHIRTAPPNRKLPALYVLDSVVKNVGTPYTLFLGRNLYQTFMNAYTLVDNQIRKKLDEMLKTWKEPVPGSMDTRPVFPVEITRSIENALIKAKTAAVQQQHQQAKAQQEILHRGRSTATPPMHWRNTPTPPQSSTPFALPYGAHASGVRSGNNSNHNNNNNNNNSNGVTPSYGNHKQYPQQYPPTPLSQPGPYQQPTQTPDTLDTLNNDIANLIDVARAEFATNLYDQGVQTRLKALLDLQSILRSQKLPPEQIKLIRDQVAQLSLSSKPTPIPAPPVIKAPEPPQPPAPQPNGQQLGASLQSLFSSNALAELLASTARAQQKPTPPPVQSAFSTPQPQLPFAQPQVAAAPVPPVATENPLVASLRAAGLLPPANVLSTATPPALPLNPAVFPMPPIAPPTIPLMGTPPTQSATPARAALAEIENDVEMTTASLKIPRPKLISTLYEAQPSQCTSCGRRFPTTEEGRNKKARHLDWHFRVNQRLVDVVKRGQNRSWYLDEMEWINYKENDEGLNDTNSNGTAAAGSAEATSAKSKKDLKNQYIAAPSDPALANVSCPICQERFETVWHDGAQEWVWMDAVRVGGRTYHASCFAEATKDGRGGTPARDATPEPVLGKRKAEDGDLNALRARIKKENIP</sequence>
<feature type="compositionally biased region" description="Low complexity" evidence="2">
    <location>
        <begin position="150"/>
        <end position="159"/>
    </location>
</feature>
<reference evidence="5 6" key="1">
    <citation type="journal article" date="2016" name="Fungal Biol.">
        <title>The genome of Xylona heveae provides a window into fungal endophytism.</title>
        <authorList>
            <person name="Gazis R."/>
            <person name="Kuo A."/>
            <person name="Riley R."/>
            <person name="LaButti K."/>
            <person name="Lipzen A."/>
            <person name="Lin J."/>
            <person name="Amirebrahimi M."/>
            <person name="Hesse C.N."/>
            <person name="Spatafora J.W."/>
            <person name="Henrissat B."/>
            <person name="Hainaut M."/>
            <person name="Grigoriev I.V."/>
            <person name="Hibbett D.S."/>
        </authorList>
    </citation>
    <scope>NUCLEOTIDE SEQUENCE [LARGE SCALE GENOMIC DNA]</scope>
    <source>
        <strain evidence="5 6">TC161</strain>
    </source>
</reference>
<dbReference type="PANTHER" id="PTHR15921">
    <property type="entry name" value="PRE-MRNA CLEAVAGE COMPLEX II"/>
    <property type="match status" value="1"/>
</dbReference>
<feature type="region of interest" description="Disordered" evidence="2">
    <location>
        <begin position="150"/>
        <end position="256"/>
    </location>
</feature>
<organism evidence="5 6">
    <name type="scientific">Xylona heveae (strain CBS 132557 / TC161)</name>
    <dbReference type="NCBI Taxonomy" id="1328760"/>
    <lineage>
        <taxon>Eukaryota</taxon>
        <taxon>Fungi</taxon>
        <taxon>Dikarya</taxon>
        <taxon>Ascomycota</taxon>
        <taxon>Pezizomycotina</taxon>
        <taxon>Xylonomycetes</taxon>
        <taxon>Xylonales</taxon>
        <taxon>Xylonaceae</taxon>
        <taxon>Xylona</taxon>
    </lineage>
</organism>
<dbReference type="SMART" id="SM00582">
    <property type="entry name" value="RPR"/>
    <property type="match status" value="1"/>
</dbReference>
<accession>A0A165F8E2</accession>
<evidence type="ECO:0000313" key="6">
    <source>
        <dbReference type="Proteomes" id="UP000076632"/>
    </source>
</evidence>
<dbReference type="PROSITE" id="PS50179">
    <property type="entry name" value="VHS"/>
    <property type="match status" value="1"/>
</dbReference>
<dbReference type="GO" id="GO:0005849">
    <property type="term" value="C:mRNA cleavage factor complex"/>
    <property type="evidence" value="ECO:0007669"/>
    <property type="project" value="InterPro"/>
</dbReference>
<dbReference type="Pfam" id="PF04818">
    <property type="entry name" value="CID"/>
    <property type="match status" value="1"/>
</dbReference>
<dbReference type="Pfam" id="PF21936">
    <property type="entry name" value="Pcf11_C"/>
    <property type="match status" value="1"/>
</dbReference>
<evidence type="ECO:0000313" key="5">
    <source>
        <dbReference type="EMBL" id="KZF20696.1"/>
    </source>
</evidence>
<dbReference type="CDD" id="cd16982">
    <property type="entry name" value="CID_Pcf11"/>
    <property type="match status" value="1"/>
</dbReference>
<feature type="compositionally biased region" description="Pro residues" evidence="2">
    <location>
        <begin position="322"/>
        <end position="342"/>
    </location>
</feature>
<dbReference type="OMA" id="ARSDFAN"/>
<feature type="region of interest" description="Disordered" evidence="2">
    <location>
        <begin position="318"/>
        <end position="348"/>
    </location>
</feature>
<dbReference type="Pfam" id="PF11526">
    <property type="entry name" value="Pfc11_Clp1_ID"/>
    <property type="match status" value="1"/>
</dbReference>
<dbReference type="Proteomes" id="UP000076632">
    <property type="component" value="Unassembled WGS sequence"/>
</dbReference>
<feature type="region of interest" description="Disordered" evidence="2">
    <location>
        <begin position="566"/>
        <end position="586"/>
    </location>
</feature>
<dbReference type="InterPro" id="IPR054127">
    <property type="entry name" value="Pcf11_C"/>
</dbReference>
<dbReference type="RefSeq" id="XP_018186251.1">
    <property type="nucleotide sequence ID" value="XM_018333101.1"/>
</dbReference>
<dbReference type="AlphaFoldDB" id="A0A165F8E2"/>
<dbReference type="GO" id="GO:0043130">
    <property type="term" value="F:ubiquitin binding"/>
    <property type="evidence" value="ECO:0007669"/>
    <property type="project" value="InterPro"/>
</dbReference>
<dbReference type="InterPro" id="IPR008942">
    <property type="entry name" value="ENTH_VHS"/>
</dbReference>
<dbReference type="GO" id="GO:0035091">
    <property type="term" value="F:phosphatidylinositol binding"/>
    <property type="evidence" value="ECO:0007669"/>
    <property type="project" value="InterPro"/>
</dbReference>
<evidence type="ECO:0000256" key="1">
    <source>
        <dbReference type="ARBA" id="ARBA00011446"/>
    </source>
</evidence>